<organism evidence="1 2">
    <name type="scientific">Zophobas morio</name>
    <dbReference type="NCBI Taxonomy" id="2755281"/>
    <lineage>
        <taxon>Eukaryota</taxon>
        <taxon>Metazoa</taxon>
        <taxon>Ecdysozoa</taxon>
        <taxon>Arthropoda</taxon>
        <taxon>Hexapoda</taxon>
        <taxon>Insecta</taxon>
        <taxon>Pterygota</taxon>
        <taxon>Neoptera</taxon>
        <taxon>Endopterygota</taxon>
        <taxon>Coleoptera</taxon>
        <taxon>Polyphaga</taxon>
        <taxon>Cucujiformia</taxon>
        <taxon>Tenebrionidae</taxon>
        <taxon>Zophobas</taxon>
    </lineage>
</organism>
<dbReference type="Proteomes" id="UP001168821">
    <property type="component" value="Unassembled WGS sequence"/>
</dbReference>
<evidence type="ECO:0000313" key="2">
    <source>
        <dbReference type="Proteomes" id="UP001168821"/>
    </source>
</evidence>
<comment type="caution">
    <text evidence="1">The sequence shown here is derived from an EMBL/GenBank/DDBJ whole genome shotgun (WGS) entry which is preliminary data.</text>
</comment>
<name>A0AA38HXN1_9CUCU</name>
<evidence type="ECO:0000313" key="1">
    <source>
        <dbReference type="EMBL" id="KAJ3646120.1"/>
    </source>
</evidence>
<dbReference type="AlphaFoldDB" id="A0AA38HXN1"/>
<reference evidence="1" key="1">
    <citation type="journal article" date="2023" name="G3 (Bethesda)">
        <title>Whole genome assemblies of Zophobas morio and Tenebrio molitor.</title>
        <authorList>
            <person name="Kaur S."/>
            <person name="Stinson S.A."/>
            <person name="diCenzo G.C."/>
        </authorList>
    </citation>
    <scope>NUCLEOTIDE SEQUENCE</scope>
    <source>
        <strain evidence="1">QUZm001</strain>
    </source>
</reference>
<keyword evidence="2" id="KW-1185">Reference proteome</keyword>
<accession>A0AA38HXN1</accession>
<gene>
    <name evidence="1" type="ORF">Zmor_023723</name>
</gene>
<dbReference type="EMBL" id="JALNTZ010000007">
    <property type="protein sequence ID" value="KAJ3646120.1"/>
    <property type="molecule type" value="Genomic_DNA"/>
</dbReference>
<proteinExistence type="predicted"/>
<sequence>MRRTIDDNYERYERGLINKGDELFTIITSDTNEVYEANNLIEVVTNKDVIKYFECNGKDGVGHTLGSSNDRTKISVWSGASQSYRLLLIGYVLVLVTPKFENDLRHN</sequence>
<protein>
    <submittedName>
        <fullName evidence="1">Uncharacterized protein</fullName>
    </submittedName>
</protein>